<dbReference type="GO" id="GO:0004425">
    <property type="term" value="F:indole-3-glycerol-phosphate synthase activity"/>
    <property type="evidence" value="ECO:0007669"/>
    <property type="project" value="UniProtKB-UniRule"/>
</dbReference>
<dbReference type="Proteomes" id="UP001154240">
    <property type="component" value="Unassembled WGS sequence"/>
</dbReference>
<dbReference type="InterPro" id="IPR045186">
    <property type="entry name" value="Indole-3-glycerol_P_synth"/>
</dbReference>
<comment type="pathway">
    <text evidence="2 8">Amino-acid biosynthesis; L-tryptophan biosynthesis; L-tryptophan from chorismate: step 4/5.</text>
</comment>
<organism evidence="10 11">
    <name type="scientific">Thiovibrio frasassiensis</name>
    <dbReference type="NCBI Taxonomy" id="2984131"/>
    <lineage>
        <taxon>Bacteria</taxon>
        <taxon>Pseudomonadati</taxon>
        <taxon>Thermodesulfobacteriota</taxon>
        <taxon>Desulfobulbia</taxon>
        <taxon>Desulfobulbales</taxon>
        <taxon>Thiovibrionaceae</taxon>
        <taxon>Thiovibrio</taxon>
    </lineage>
</organism>
<dbReference type="EMBL" id="JAPHEH010000001">
    <property type="protein sequence ID" value="MDG4474598.1"/>
    <property type="molecule type" value="Genomic_DNA"/>
</dbReference>
<gene>
    <name evidence="8 10" type="primary">trpC</name>
    <name evidence="10" type="ORF">OLX77_00310</name>
</gene>
<evidence type="ECO:0000256" key="7">
    <source>
        <dbReference type="ARBA" id="ARBA00023239"/>
    </source>
</evidence>
<dbReference type="HAMAP" id="MF_00134_B">
    <property type="entry name" value="IGPS_B"/>
    <property type="match status" value="1"/>
</dbReference>
<dbReference type="CDD" id="cd00331">
    <property type="entry name" value="IGPS"/>
    <property type="match status" value="1"/>
</dbReference>
<proteinExistence type="inferred from homology"/>
<accession>A0A9X4MFL7</accession>
<keyword evidence="6 8" id="KW-0057">Aromatic amino acid biosynthesis</keyword>
<evidence type="ECO:0000256" key="8">
    <source>
        <dbReference type="HAMAP-Rule" id="MF_00134"/>
    </source>
</evidence>
<keyword evidence="11" id="KW-1185">Reference proteome</keyword>
<dbReference type="InterPro" id="IPR013798">
    <property type="entry name" value="Indole-3-glycerol_P_synth_dom"/>
</dbReference>
<sequence length="260" mass="28014">MILDTIVARKKEEVAALKACGITVPEMEIPPPRGFIRALTDFPGVAVIAEAKKASPSKGVIRADFDPVAIGRSYLAGGAQAMSVLTDVDFFQGSLSYIPAVRAAVSLPVLRKDFIIDPLQIREARAYGADAILLIAAILETSQIEEYLALASELGMDALVEVHDEAEVEKAVAAGSRLIGVNNRDLRDFSMDLNTTFRLQKMIPAGIPLVSESGIRDHHDMERLAEHGVRAALVGETLMRAADPAEALRTLVCDQDGKRV</sequence>
<dbReference type="FunFam" id="3.20.20.70:FF:000024">
    <property type="entry name" value="Indole-3-glycerol phosphate synthase"/>
    <property type="match status" value="1"/>
</dbReference>
<reference evidence="10" key="2">
    <citation type="submission" date="2022-10" db="EMBL/GenBank/DDBJ databases">
        <authorList>
            <person name="Aronson H.S."/>
        </authorList>
    </citation>
    <scope>NUCLEOTIDE SEQUENCE</scope>
    <source>
        <strain evidence="10">RS19-109</strain>
    </source>
</reference>
<dbReference type="GO" id="GO:0004640">
    <property type="term" value="F:phosphoribosylanthranilate isomerase activity"/>
    <property type="evidence" value="ECO:0007669"/>
    <property type="project" value="TreeGrafter"/>
</dbReference>
<dbReference type="AlphaFoldDB" id="A0A9X4MFL7"/>
<dbReference type="PANTHER" id="PTHR22854:SF2">
    <property type="entry name" value="INDOLE-3-GLYCEROL-PHOSPHATE SYNTHASE"/>
    <property type="match status" value="1"/>
</dbReference>
<dbReference type="PANTHER" id="PTHR22854">
    <property type="entry name" value="TRYPTOPHAN BIOSYNTHESIS PROTEIN"/>
    <property type="match status" value="1"/>
</dbReference>
<evidence type="ECO:0000256" key="1">
    <source>
        <dbReference type="ARBA" id="ARBA00001633"/>
    </source>
</evidence>
<dbReference type="InterPro" id="IPR013785">
    <property type="entry name" value="Aldolase_TIM"/>
</dbReference>
<evidence type="ECO:0000256" key="4">
    <source>
        <dbReference type="ARBA" id="ARBA00022793"/>
    </source>
</evidence>
<evidence type="ECO:0000256" key="5">
    <source>
        <dbReference type="ARBA" id="ARBA00022822"/>
    </source>
</evidence>
<reference evidence="10" key="1">
    <citation type="journal article" date="2022" name="bioRxiv">
        <title>Thiovibrio frasassiensisgen. nov., sp. nov., an autotrophic, elemental sulfur disproportionating bacterium isolated from sulfidic karst sediment, and proposal of Thiovibrionaceae fam. nov.</title>
        <authorList>
            <person name="Aronson H."/>
            <person name="Thomas C."/>
            <person name="Bhattacharyya M."/>
            <person name="Eckstein S."/>
            <person name="Jensen S."/>
            <person name="Barco R."/>
            <person name="Macalady J."/>
            <person name="Amend J."/>
        </authorList>
    </citation>
    <scope>NUCLEOTIDE SEQUENCE</scope>
    <source>
        <strain evidence="10">RS19-109</strain>
    </source>
</reference>
<evidence type="ECO:0000313" key="10">
    <source>
        <dbReference type="EMBL" id="MDG4474598.1"/>
    </source>
</evidence>
<dbReference type="InterPro" id="IPR011060">
    <property type="entry name" value="RibuloseP-bd_barrel"/>
</dbReference>
<name>A0A9X4MFL7_9BACT</name>
<comment type="similarity">
    <text evidence="8">Belongs to the TrpC family.</text>
</comment>
<evidence type="ECO:0000256" key="3">
    <source>
        <dbReference type="ARBA" id="ARBA00022605"/>
    </source>
</evidence>
<comment type="catalytic activity">
    <reaction evidence="1 8">
        <text>1-(2-carboxyphenylamino)-1-deoxy-D-ribulose 5-phosphate + H(+) = (1S,2R)-1-C-(indol-3-yl)glycerol 3-phosphate + CO2 + H2O</text>
        <dbReference type="Rhea" id="RHEA:23476"/>
        <dbReference type="ChEBI" id="CHEBI:15377"/>
        <dbReference type="ChEBI" id="CHEBI:15378"/>
        <dbReference type="ChEBI" id="CHEBI:16526"/>
        <dbReference type="ChEBI" id="CHEBI:58613"/>
        <dbReference type="ChEBI" id="CHEBI:58866"/>
        <dbReference type="EC" id="4.1.1.48"/>
    </reaction>
</comment>
<dbReference type="EC" id="4.1.1.48" evidence="8"/>
<evidence type="ECO:0000259" key="9">
    <source>
        <dbReference type="Pfam" id="PF00218"/>
    </source>
</evidence>
<evidence type="ECO:0000256" key="2">
    <source>
        <dbReference type="ARBA" id="ARBA00004696"/>
    </source>
</evidence>
<evidence type="ECO:0000256" key="6">
    <source>
        <dbReference type="ARBA" id="ARBA00023141"/>
    </source>
</evidence>
<dbReference type="Gene3D" id="3.20.20.70">
    <property type="entry name" value="Aldolase class I"/>
    <property type="match status" value="1"/>
</dbReference>
<evidence type="ECO:0000313" key="11">
    <source>
        <dbReference type="Proteomes" id="UP001154240"/>
    </source>
</evidence>
<dbReference type="RefSeq" id="WP_307631579.1">
    <property type="nucleotide sequence ID" value="NZ_JAPHEH010000001.1"/>
</dbReference>
<keyword evidence="4 8" id="KW-0210">Decarboxylase</keyword>
<keyword evidence="5 8" id="KW-0822">Tryptophan biosynthesis</keyword>
<dbReference type="NCBIfam" id="NF001377">
    <property type="entry name" value="PRK00278.2-4"/>
    <property type="match status" value="1"/>
</dbReference>
<keyword evidence="3 8" id="KW-0028">Amino-acid biosynthesis</keyword>
<dbReference type="SUPFAM" id="SSF51366">
    <property type="entry name" value="Ribulose-phoshate binding barrel"/>
    <property type="match status" value="1"/>
</dbReference>
<keyword evidence="7 8" id="KW-0456">Lyase</keyword>
<protein>
    <recommendedName>
        <fullName evidence="8">Indole-3-glycerol phosphate synthase</fullName>
        <shortName evidence="8">IGPS</shortName>
        <ecNumber evidence="8">4.1.1.48</ecNumber>
    </recommendedName>
</protein>
<dbReference type="Pfam" id="PF00218">
    <property type="entry name" value="IGPS"/>
    <property type="match status" value="1"/>
</dbReference>
<comment type="caution">
    <text evidence="10">The sequence shown here is derived from an EMBL/GenBank/DDBJ whole genome shotgun (WGS) entry which is preliminary data.</text>
</comment>
<feature type="domain" description="Indole-3-glycerol phosphate synthase" evidence="9">
    <location>
        <begin position="3"/>
        <end position="251"/>
    </location>
</feature>
<dbReference type="GO" id="GO:0000162">
    <property type="term" value="P:L-tryptophan biosynthetic process"/>
    <property type="evidence" value="ECO:0007669"/>
    <property type="project" value="UniProtKB-UniRule"/>
</dbReference>